<dbReference type="AlphaFoldDB" id="A0AAN7TJ47"/>
<sequence length="111" mass="11764">MGHWSYGIAYLLLPEEVKKVEELRMKMKALKAKATAANTAEEATGESTGAAEIVTPPENQAEETGQAESSGDSPEEASKTEEGKVVKDVATEAEKEKADDDGDKDASTPAH</sequence>
<proteinExistence type="predicted"/>
<dbReference type="Proteomes" id="UP001309876">
    <property type="component" value="Unassembled WGS sequence"/>
</dbReference>
<feature type="region of interest" description="Disordered" evidence="1">
    <location>
        <begin position="31"/>
        <end position="111"/>
    </location>
</feature>
<evidence type="ECO:0000313" key="3">
    <source>
        <dbReference type="Proteomes" id="UP001309876"/>
    </source>
</evidence>
<keyword evidence="3" id="KW-1185">Reference proteome</keyword>
<reference evidence="2 3" key="1">
    <citation type="submission" date="2023-08" db="EMBL/GenBank/DDBJ databases">
        <title>Black Yeasts Isolated from many extreme environments.</title>
        <authorList>
            <person name="Coleine C."/>
            <person name="Stajich J.E."/>
            <person name="Selbmann L."/>
        </authorList>
    </citation>
    <scope>NUCLEOTIDE SEQUENCE [LARGE SCALE GENOMIC DNA]</scope>
    <source>
        <strain evidence="2 3">CCFEE 5910</strain>
    </source>
</reference>
<dbReference type="EMBL" id="JAVRRJ010000001">
    <property type="protein sequence ID" value="KAK5091766.1"/>
    <property type="molecule type" value="Genomic_DNA"/>
</dbReference>
<protein>
    <submittedName>
        <fullName evidence="2">Uncharacterized protein</fullName>
    </submittedName>
</protein>
<feature type="compositionally biased region" description="Low complexity" evidence="1">
    <location>
        <begin position="32"/>
        <end position="52"/>
    </location>
</feature>
<feature type="compositionally biased region" description="Polar residues" evidence="1">
    <location>
        <begin position="62"/>
        <end position="72"/>
    </location>
</feature>
<gene>
    <name evidence="2" type="ORF">LTR05_001951</name>
</gene>
<evidence type="ECO:0000313" key="2">
    <source>
        <dbReference type="EMBL" id="KAK5091766.1"/>
    </source>
</evidence>
<comment type="caution">
    <text evidence="2">The sequence shown here is derived from an EMBL/GenBank/DDBJ whole genome shotgun (WGS) entry which is preliminary data.</text>
</comment>
<feature type="compositionally biased region" description="Basic and acidic residues" evidence="1">
    <location>
        <begin position="76"/>
        <end position="98"/>
    </location>
</feature>
<accession>A0AAN7TJ47</accession>
<evidence type="ECO:0000256" key="1">
    <source>
        <dbReference type="SAM" id="MobiDB-lite"/>
    </source>
</evidence>
<organism evidence="2 3">
    <name type="scientific">Lithohypha guttulata</name>
    <dbReference type="NCBI Taxonomy" id="1690604"/>
    <lineage>
        <taxon>Eukaryota</taxon>
        <taxon>Fungi</taxon>
        <taxon>Dikarya</taxon>
        <taxon>Ascomycota</taxon>
        <taxon>Pezizomycotina</taxon>
        <taxon>Eurotiomycetes</taxon>
        <taxon>Chaetothyriomycetidae</taxon>
        <taxon>Chaetothyriales</taxon>
        <taxon>Trichomeriaceae</taxon>
        <taxon>Lithohypha</taxon>
    </lineage>
</organism>
<name>A0AAN7TJ47_9EURO</name>